<reference evidence="2 3" key="1">
    <citation type="journal article" date="2016" name="Nat. Commun.">
        <title>Thousands of microbial genomes shed light on interconnected biogeochemical processes in an aquifer system.</title>
        <authorList>
            <person name="Anantharaman K."/>
            <person name="Brown C.T."/>
            <person name="Hug L.A."/>
            <person name="Sharon I."/>
            <person name="Castelle C.J."/>
            <person name="Probst A.J."/>
            <person name="Thomas B.C."/>
            <person name="Singh A."/>
            <person name="Wilkins M.J."/>
            <person name="Karaoz U."/>
            <person name="Brodie E.L."/>
            <person name="Williams K.H."/>
            <person name="Hubbard S.S."/>
            <person name="Banfield J.F."/>
        </authorList>
    </citation>
    <scope>NUCLEOTIDE SEQUENCE [LARGE SCALE GENOMIC DNA]</scope>
</reference>
<accession>A0A1F4TLH4</accession>
<organism evidence="2 3">
    <name type="scientific">candidate division WOR-1 bacterium RIFOXYB2_FULL_48_7</name>
    <dbReference type="NCBI Taxonomy" id="1802583"/>
    <lineage>
        <taxon>Bacteria</taxon>
        <taxon>Bacillati</taxon>
        <taxon>Saganbacteria</taxon>
    </lineage>
</organism>
<comment type="caution">
    <text evidence="2">The sequence shown here is derived from an EMBL/GenBank/DDBJ whole genome shotgun (WGS) entry which is preliminary data.</text>
</comment>
<dbReference type="Proteomes" id="UP000178951">
    <property type="component" value="Unassembled WGS sequence"/>
</dbReference>
<proteinExistence type="predicted"/>
<dbReference type="Gene3D" id="2.160.10.10">
    <property type="entry name" value="Hexapeptide repeat proteins"/>
    <property type="match status" value="1"/>
</dbReference>
<dbReference type="InterPro" id="IPR029044">
    <property type="entry name" value="Nucleotide-diphossugar_trans"/>
</dbReference>
<sequence length="434" mass="48199">MRSSLSGFVLAAGKAKRMGVLCDPKANRFPIAKPALTVGRNSLIRQQLYLLQLMGITTAAIAVKHSAETVRRAIVRDNNLSIKTEIFDLNDLEVEDWGAAWTVSRWLAMTPDCPENLVVLNGDVVWDERLARPFIERFLAGSDWGQILAAHTPLEHIFGRFGAIQLKGEQALTIYHDYLNQCRAAAGDQEKLVHARMDYQAAWLRRVEQIAGQVVRVRHFQEKPAQSDYHSHVSSLANVGLFALKTGVFDRFAHSLGADFADFARHLFQAGMIKEHLPLSAFIATAGSYWRDIGTPKDLLRANFGLLNSRINLGYQGEEVRPGVWLGRGVEIPSAVLEQITPPVIISDDVMIGNKVRLGPRVVVGRGWRIGGQARVSNSLLLPAYYPEDRNRVIAARQAIDHAIIAGGTIDRSVENMIAVISPAGEVVYYDYRF</sequence>
<dbReference type="InterPro" id="IPR005835">
    <property type="entry name" value="NTP_transferase_dom"/>
</dbReference>
<evidence type="ECO:0000259" key="1">
    <source>
        <dbReference type="Pfam" id="PF00483"/>
    </source>
</evidence>
<gene>
    <name evidence="2" type="ORF">A2311_02275</name>
</gene>
<dbReference type="InterPro" id="IPR050486">
    <property type="entry name" value="Mannose-1P_guanyltransferase"/>
</dbReference>
<dbReference type="STRING" id="1802583.A2311_02275"/>
<dbReference type="SUPFAM" id="SSF53448">
    <property type="entry name" value="Nucleotide-diphospho-sugar transferases"/>
    <property type="match status" value="1"/>
</dbReference>
<evidence type="ECO:0000313" key="2">
    <source>
        <dbReference type="EMBL" id="OGC33534.1"/>
    </source>
</evidence>
<dbReference type="Pfam" id="PF00483">
    <property type="entry name" value="NTP_transferase"/>
    <property type="match status" value="1"/>
</dbReference>
<dbReference type="AlphaFoldDB" id="A0A1F4TLH4"/>
<dbReference type="Gene3D" id="3.90.550.10">
    <property type="entry name" value="Spore Coat Polysaccharide Biosynthesis Protein SpsA, Chain A"/>
    <property type="match status" value="1"/>
</dbReference>
<dbReference type="EMBL" id="MEUF01000059">
    <property type="protein sequence ID" value="OGC33534.1"/>
    <property type="molecule type" value="Genomic_DNA"/>
</dbReference>
<evidence type="ECO:0000313" key="3">
    <source>
        <dbReference type="Proteomes" id="UP000178951"/>
    </source>
</evidence>
<protein>
    <recommendedName>
        <fullName evidence="1">Nucleotidyl transferase domain-containing protein</fullName>
    </recommendedName>
</protein>
<dbReference type="PANTHER" id="PTHR22572">
    <property type="entry name" value="SUGAR-1-PHOSPHATE GUANYL TRANSFERASE"/>
    <property type="match status" value="1"/>
</dbReference>
<name>A0A1F4TLH4_UNCSA</name>
<feature type="domain" description="Nucleotidyl transferase" evidence="1">
    <location>
        <begin position="215"/>
        <end position="305"/>
    </location>
</feature>